<accession>A0A8T4GCA3</accession>
<dbReference type="OrthoDB" id="198183at2157"/>
<evidence type="ECO:0000256" key="6">
    <source>
        <dbReference type="RuleBase" id="RU004474"/>
    </source>
</evidence>
<reference evidence="9" key="1">
    <citation type="submission" date="2021-03" db="EMBL/GenBank/DDBJ databases">
        <title>Genomic Encyclopedia of Type Strains, Phase IV (KMG-IV): sequencing the most valuable type-strain genomes for metagenomic binning, comparative biology and taxonomic classification.</title>
        <authorList>
            <person name="Goeker M."/>
        </authorList>
    </citation>
    <scope>NUCLEOTIDE SEQUENCE</scope>
    <source>
        <strain evidence="9">DSM 23564</strain>
    </source>
</reference>
<dbReference type="GO" id="GO:0046452">
    <property type="term" value="P:dihydrofolate metabolic process"/>
    <property type="evidence" value="ECO:0007669"/>
    <property type="project" value="TreeGrafter"/>
</dbReference>
<sequence length="202" mass="21727">MAEDDGGAAGRGDRGDSDFPDDVDLVLVAAVAENGVIGVDAGMPWHYPADLAHFKRLTTGHPVIVGRTTYESIVERIGGPLPERTSVVLSTRDLDLPDGAVLAGDLDEAINRATDAAASRGVDTVYVIGGATVYKELLPLADRMVLTEIPERPEGDTYFPEWDPDVWAENARETPDKAGSDGNDSDDLAFVTYERTTDRPDR</sequence>
<dbReference type="PROSITE" id="PS51330">
    <property type="entry name" value="DHFR_2"/>
    <property type="match status" value="1"/>
</dbReference>
<dbReference type="InterPro" id="IPR017925">
    <property type="entry name" value="DHFR_CS"/>
</dbReference>
<feature type="domain" description="DHFR" evidence="8">
    <location>
        <begin position="24"/>
        <end position="195"/>
    </location>
</feature>
<evidence type="ECO:0000313" key="10">
    <source>
        <dbReference type="Proteomes" id="UP000823588"/>
    </source>
</evidence>
<dbReference type="RefSeq" id="WP_209482751.1">
    <property type="nucleotide sequence ID" value="NZ_JAGGKQ010000002.1"/>
</dbReference>
<dbReference type="EC" id="1.5.1.3" evidence="2"/>
<dbReference type="PRINTS" id="PR00070">
    <property type="entry name" value="DHFR"/>
</dbReference>
<dbReference type="GO" id="GO:0004146">
    <property type="term" value="F:dihydrofolate reductase activity"/>
    <property type="evidence" value="ECO:0007669"/>
    <property type="project" value="UniProtKB-EC"/>
</dbReference>
<dbReference type="SUPFAM" id="SSF53597">
    <property type="entry name" value="Dihydrofolate reductase-like"/>
    <property type="match status" value="1"/>
</dbReference>
<dbReference type="InterPro" id="IPR001796">
    <property type="entry name" value="DHFR_dom"/>
</dbReference>
<dbReference type="GO" id="GO:0005829">
    <property type="term" value="C:cytosol"/>
    <property type="evidence" value="ECO:0007669"/>
    <property type="project" value="TreeGrafter"/>
</dbReference>
<keyword evidence="4" id="KW-0521">NADP</keyword>
<keyword evidence="5 9" id="KW-0560">Oxidoreductase</keyword>
<organism evidence="9 10">
    <name type="scientific">Halorubrum alkaliphilum</name>
    <dbReference type="NCBI Taxonomy" id="261290"/>
    <lineage>
        <taxon>Archaea</taxon>
        <taxon>Methanobacteriati</taxon>
        <taxon>Methanobacteriota</taxon>
        <taxon>Stenosarchaea group</taxon>
        <taxon>Halobacteria</taxon>
        <taxon>Halobacteriales</taxon>
        <taxon>Haloferacaceae</taxon>
        <taxon>Halorubrum</taxon>
    </lineage>
</organism>
<dbReference type="PIRSF" id="PIRSF000194">
    <property type="entry name" value="DHFR"/>
    <property type="match status" value="1"/>
</dbReference>
<name>A0A8T4GCA3_9EURY</name>
<dbReference type="EMBL" id="JAGGKQ010000002">
    <property type="protein sequence ID" value="MBP1921369.1"/>
    <property type="molecule type" value="Genomic_DNA"/>
</dbReference>
<dbReference type="PANTHER" id="PTHR48069:SF3">
    <property type="entry name" value="DIHYDROFOLATE REDUCTASE"/>
    <property type="match status" value="1"/>
</dbReference>
<gene>
    <name evidence="9" type="ORF">J2751_000358</name>
</gene>
<evidence type="ECO:0000256" key="5">
    <source>
        <dbReference type="ARBA" id="ARBA00023002"/>
    </source>
</evidence>
<dbReference type="GO" id="GO:0046655">
    <property type="term" value="P:folic acid metabolic process"/>
    <property type="evidence" value="ECO:0007669"/>
    <property type="project" value="TreeGrafter"/>
</dbReference>
<dbReference type="PANTHER" id="PTHR48069">
    <property type="entry name" value="DIHYDROFOLATE REDUCTASE"/>
    <property type="match status" value="1"/>
</dbReference>
<evidence type="ECO:0000259" key="8">
    <source>
        <dbReference type="PROSITE" id="PS51330"/>
    </source>
</evidence>
<proteinExistence type="inferred from homology"/>
<dbReference type="GO" id="GO:0050661">
    <property type="term" value="F:NADP binding"/>
    <property type="evidence" value="ECO:0007669"/>
    <property type="project" value="InterPro"/>
</dbReference>
<dbReference type="GO" id="GO:0006730">
    <property type="term" value="P:one-carbon metabolic process"/>
    <property type="evidence" value="ECO:0007669"/>
    <property type="project" value="UniProtKB-KW"/>
</dbReference>
<keyword evidence="10" id="KW-1185">Reference proteome</keyword>
<dbReference type="AlphaFoldDB" id="A0A8T4GCA3"/>
<comment type="pathway">
    <text evidence="1">Cofactor biosynthesis; tetrahydrofolate biosynthesis; 5,6,7,8-tetrahydrofolate from 7,8-dihydrofolate: step 1/1.</text>
</comment>
<feature type="region of interest" description="Disordered" evidence="7">
    <location>
        <begin position="156"/>
        <end position="202"/>
    </location>
</feature>
<evidence type="ECO:0000313" key="9">
    <source>
        <dbReference type="EMBL" id="MBP1921369.1"/>
    </source>
</evidence>
<dbReference type="PROSITE" id="PS00075">
    <property type="entry name" value="DHFR_1"/>
    <property type="match status" value="1"/>
</dbReference>
<evidence type="ECO:0000256" key="3">
    <source>
        <dbReference type="ARBA" id="ARBA00022563"/>
    </source>
</evidence>
<protein>
    <recommendedName>
        <fullName evidence="2">dihydrofolate reductase</fullName>
        <ecNumber evidence="2">1.5.1.3</ecNumber>
    </recommendedName>
</protein>
<dbReference type="GO" id="GO:0046654">
    <property type="term" value="P:tetrahydrofolate biosynthetic process"/>
    <property type="evidence" value="ECO:0007669"/>
    <property type="project" value="InterPro"/>
</dbReference>
<feature type="compositionally biased region" description="Basic and acidic residues" evidence="7">
    <location>
        <begin position="170"/>
        <end position="179"/>
    </location>
</feature>
<dbReference type="InterPro" id="IPR024072">
    <property type="entry name" value="DHFR-like_dom_sf"/>
</dbReference>
<evidence type="ECO:0000256" key="1">
    <source>
        <dbReference type="ARBA" id="ARBA00004903"/>
    </source>
</evidence>
<dbReference type="Gene3D" id="3.40.430.10">
    <property type="entry name" value="Dihydrofolate Reductase, subunit A"/>
    <property type="match status" value="1"/>
</dbReference>
<comment type="caution">
    <text evidence="9">The sequence shown here is derived from an EMBL/GenBank/DDBJ whole genome shotgun (WGS) entry which is preliminary data.</text>
</comment>
<dbReference type="CDD" id="cd00209">
    <property type="entry name" value="DHFR"/>
    <property type="match status" value="1"/>
</dbReference>
<dbReference type="Proteomes" id="UP000823588">
    <property type="component" value="Unassembled WGS sequence"/>
</dbReference>
<keyword evidence="3" id="KW-0554">One-carbon metabolism</keyword>
<dbReference type="Pfam" id="PF00186">
    <property type="entry name" value="DHFR_1"/>
    <property type="match status" value="1"/>
</dbReference>
<evidence type="ECO:0000256" key="7">
    <source>
        <dbReference type="SAM" id="MobiDB-lite"/>
    </source>
</evidence>
<evidence type="ECO:0000256" key="4">
    <source>
        <dbReference type="ARBA" id="ARBA00022857"/>
    </source>
</evidence>
<dbReference type="InterPro" id="IPR012259">
    <property type="entry name" value="DHFR"/>
</dbReference>
<evidence type="ECO:0000256" key="2">
    <source>
        <dbReference type="ARBA" id="ARBA00012856"/>
    </source>
</evidence>
<comment type="similarity">
    <text evidence="6">Belongs to the dihydrofolate reductase family.</text>
</comment>